<comment type="caution">
    <text evidence="1">The sequence shown here is derived from an EMBL/GenBank/DDBJ whole genome shotgun (WGS) entry which is preliminary data.</text>
</comment>
<sequence length="186" mass="21983">MIWFSFKKKKGKLIISDDARKRIFEESNQLGKPQILLIEIKRNQEGLGSVFVGFNAKNSSETGEVRFVNKEDETLLSHGELKFESGKFYFYPNIDLEWKNTTRPNIHKLVANYEFSKEPIYLEAKDFFRLRPILHECFHREGVQSLYFKGNLCQLEIPNFTKEKEEQISEDLLTYLSSLYLSPWKE</sequence>
<reference evidence="1 2" key="1">
    <citation type="submission" date="2019-03" db="EMBL/GenBank/DDBJ databases">
        <title>Genomic Encyclopedia of Archaeal and Bacterial Type Strains, Phase II (KMG-II): from individual species to whole genera.</title>
        <authorList>
            <person name="Goeker M."/>
        </authorList>
    </citation>
    <scope>NUCLEOTIDE SEQUENCE [LARGE SCALE GENOMIC DNA]</scope>
    <source>
        <strain evidence="1 2">DSM 21537</strain>
    </source>
</reference>
<evidence type="ECO:0000313" key="1">
    <source>
        <dbReference type="EMBL" id="TDY71436.1"/>
    </source>
</evidence>
<dbReference type="OrthoDB" id="345545at2"/>
<dbReference type="RefSeq" id="WP_004789140.1">
    <property type="nucleotide sequence ID" value="NZ_RQGE01000031.1"/>
</dbReference>
<evidence type="ECO:0000313" key="2">
    <source>
        <dbReference type="Proteomes" id="UP000294684"/>
    </source>
</evidence>
<gene>
    <name evidence="1" type="ORF">CLV96_0398</name>
</gene>
<dbReference type="AlphaFoldDB" id="A0A4R8MWX3"/>
<dbReference type="EMBL" id="SORO01000001">
    <property type="protein sequence ID" value="TDY71436.1"/>
    <property type="molecule type" value="Genomic_DNA"/>
</dbReference>
<dbReference type="Proteomes" id="UP000294684">
    <property type="component" value="Unassembled WGS sequence"/>
</dbReference>
<protein>
    <submittedName>
        <fullName evidence="1">Uncharacterized protein</fullName>
    </submittedName>
</protein>
<proteinExistence type="predicted"/>
<name>A0A4R8MWX3_LEPME</name>
<accession>A0A4R8MWX3</accession>
<keyword evidence="2" id="KW-1185">Reference proteome</keyword>
<organism evidence="1 2">
    <name type="scientific">Leptospira meyeri</name>
    <dbReference type="NCBI Taxonomy" id="29508"/>
    <lineage>
        <taxon>Bacteria</taxon>
        <taxon>Pseudomonadati</taxon>
        <taxon>Spirochaetota</taxon>
        <taxon>Spirochaetia</taxon>
        <taxon>Leptospirales</taxon>
        <taxon>Leptospiraceae</taxon>
        <taxon>Leptospira</taxon>
    </lineage>
</organism>